<evidence type="ECO:0000313" key="2">
    <source>
        <dbReference type="Proteomes" id="UP001157502"/>
    </source>
</evidence>
<dbReference type="Proteomes" id="UP001157502">
    <property type="component" value="Chromosome 5"/>
</dbReference>
<keyword evidence="2" id="KW-1185">Reference proteome</keyword>
<accession>A0ACC2H585</accession>
<reference evidence="1" key="1">
    <citation type="submission" date="2021-05" db="EMBL/GenBank/DDBJ databases">
        <authorList>
            <person name="Pan Q."/>
            <person name="Jouanno E."/>
            <person name="Zahm M."/>
            <person name="Klopp C."/>
            <person name="Cabau C."/>
            <person name="Louis A."/>
            <person name="Berthelot C."/>
            <person name="Parey E."/>
            <person name="Roest Crollius H."/>
            <person name="Montfort J."/>
            <person name="Robinson-Rechavi M."/>
            <person name="Bouchez O."/>
            <person name="Lampietro C."/>
            <person name="Lopez Roques C."/>
            <person name="Donnadieu C."/>
            <person name="Postlethwait J."/>
            <person name="Bobe J."/>
            <person name="Dillon D."/>
            <person name="Chandos A."/>
            <person name="von Hippel F."/>
            <person name="Guiguen Y."/>
        </authorList>
    </citation>
    <scope>NUCLEOTIDE SEQUENCE</scope>
    <source>
        <strain evidence="1">YG-Jan2019</strain>
    </source>
</reference>
<organism evidence="1 2">
    <name type="scientific">Dallia pectoralis</name>
    <name type="common">Alaska blackfish</name>
    <dbReference type="NCBI Taxonomy" id="75939"/>
    <lineage>
        <taxon>Eukaryota</taxon>
        <taxon>Metazoa</taxon>
        <taxon>Chordata</taxon>
        <taxon>Craniata</taxon>
        <taxon>Vertebrata</taxon>
        <taxon>Euteleostomi</taxon>
        <taxon>Actinopterygii</taxon>
        <taxon>Neopterygii</taxon>
        <taxon>Teleostei</taxon>
        <taxon>Protacanthopterygii</taxon>
        <taxon>Esociformes</taxon>
        <taxon>Umbridae</taxon>
        <taxon>Dallia</taxon>
    </lineage>
</organism>
<comment type="caution">
    <text evidence="1">The sequence shown here is derived from an EMBL/GenBank/DDBJ whole genome shotgun (WGS) entry which is preliminary data.</text>
</comment>
<proteinExistence type="predicted"/>
<protein>
    <submittedName>
        <fullName evidence="1">Uncharacterized protein</fullName>
    </submittedName>
</protein>
<name>A0ACC2H585_DALPE</name>
<evidence type="ECO:0000313" key="1">
    <source>
        <dbReference type="EMBL" id="KAJ8011144.1"/>
    </source>
</evidence>
<gene>
    <name evidence="1" type="ORF">DPEC_G00055130</name>
</gene>
<sequence length="209" mass="23007">MTSAPQTQADHRRLSILLYVTDQSEDLEGGATRVYEEECSSEGGSEVSEEHVALYCKTRLTGGGADRRLRVLPEGSSHSAVRPEILLAQQRGHSHFGLDVGTPTEECHPAWEEGRTSHIKQLRILVSSQYKQKENKSGFRTKRQPYGSSEDLMCTGGPEVGRSFQSIAKGIGRTAQANLRSTVPRLPQKHHSSQGGGNYAHLNRNIQSN</sequence>
<dbReference type="EMBL" id="CM055732">
    <property type="protein sequence ID" value="KAJ8011144.1"/>
    <property type="molecule type" value="Genomic_DNA"/>
</dbReference>